<evidence type="ECO:0000313" key="1">
    <source>
        <dbReference type="EMBL" id="XDO01907.1"/>
    </source>
</evidence>
<sequence length="230" mass="27520">MNINLPKDLIITIVEFLVFPNIYNTSTEIKKNSFDNMVMYLIFKYDKFKKVFQKNVIIHRLTKKYYIYHYDYNIYLDKYQPNMCNLFKKYYKNQSSPLLIDVLFTGCNLPFARHSANPTEEYFETEMFQDIQSIIKHVPSSIDSTWGQLRCRTGVTPLYAAIINEKIPIYIIKYLLDNGAYKNTNIYVNNERCDVLSDYYFCNVEQDDGNSKEFSKKRYLQIKQLLNKYK</sequence>
<proteinExistence type="predicted"/>
<dbReference type="PROSITE" id="PS50088">
    <property type="entry name" value="ANK_REPEAT"/>
    <property type="match status" value="1"/>
</dbReference>
<gene>
    <name evidence="1" type="ORF">FloV-SA2_00085</name>
</gene>
<accession>A0AB39J8N8</accession>
<dbReference type="InterPro" id="IPR002110">
    <property type="entry name" value="Ankyrin_rpt"/>
</dbReference>
<organism evidence="1">
    <name type="scientific">Florenciella sp. virus SA2</name>
    <dbReference type="NCBI Taxonomy" id="3240092"/>
    <lineage>
        <taxon>Viruses</taxon>
    </lineage>
</organism>
<dbReference type="EMBL" id="PP542043">
    <property type="protein sequence ID" value="XDO01907.1"/>
    <property type="molecule type" value="Genomic_DNA"/>
</dbReference>
<name>A0AB39J8N8_9VIRU</name>
<dbReference type="PROSITE" id="PS50297">
    <property type="entry name" value="ANK_REP_REGION"/>
    <property type="match status" value="1"/>
</dbReference>
<protein>
    <recommendedName>
        <fullName evidence="2">Ankyrin repeat protein</fullName>
    </recommendedName>
</protein>
<reference evidence="1" key="1">
    <citation type="submission" date="2024-03" db="EMBL/GenBank/DDBJ databases">
        <title>Eukaryotic viruses encode the ribosomal protein eL40.</title>
        <authorList>
            <person name="Thomy J."/>
            <person name="Schvarcz C.R."/>
            <person name="McBeain K.A."/>
            <person name="Edwards K.F."/>
            <person name="Steward G.F."/>
        </authorList>
    </citation>
    <scope>NUCLEOTIDE SEQUENCE</scope>
    <source>
        <strain evidence="1">FloV-SA2</strain>
    </source>
</reference>
<evidence type="ECO:0008006" key="2">
    <source>
        <dbReference type="Google" id="ProtNLM"/>
    </source>
</evidence>